<evidence type="ECO:0000313" key="3">
    <source>
        <dbReference type="Proteomes" id="UP000271974"/>
    </source>
</evidence>
<accession>A0A3S0ZPE7</accession>
<dbReference type="EMBL" id="RQTK01000230">
    <property type="protein sequence ID" value="RUS83795.1"/>
    <property type="molecule type" value="Genomic_DNA"/>
</dbReference>
<dbReference type="Proteomes" id="UP000271974">
    <property type="component" value="Unassembled WGS sequence"/>
</dbReference>
<organism evidence="2 3">
    <name type="scientific">Elysia chlorotica</name>
    <name type="common">Eastern emerald elysia</name>
    <name type="synonym">Sea slug</name>
    <dbReference type="NCBI Taxonomy" id="188477"/>
    <lineage>
        <taxon>Eukaryota</taxon>
        <taxon>Metazoa</taxon>
        <taxon>Spiralia</taxon>
        <taxon>Lophotrochozoa</taxon>
        <taxon>Mollusca</taxon>
        <taxon>Gastropoda</taxon>
        <taxon>Heterobranchia</taxon>
        <taxon>Euthyneura</taxon>
        <taxon>Panpulmonata</taxon>
        <taxon>Sacoglossa</taxon>
        <taxon>Placobranchoidea</taxon>
        <taxon>Plakobranchidae</taxon>
        <taxon>Elysia</taxon>
    </lineage>
</organism>
<evidence type="ECO:0000313" key="2">
    <source>
        <dbReference type="EMBL" id="RUS83795.1"/>
    </source>
</evidence>
<reference evidence="2 3" key="1">
    <citation type="submission" date="2019-01" db="EMBL/GenBank/DDBJ databases">
        <title>A draft genome assembly of the solar-powered sea slug Elysia chlorotica.</title>
        <authorList>
            <person name="Cai H."/>
            <person name="Li Q."/>
            <person name="Fang X."/>
            <person name="Li J."/>
            <person name="Curtis N.E."/>
            <person name="Altenburger A."/>
            <person name="Shibata T."/>
            <person name="Feng M."/>
            <person name="Maeda T."/>
            <person name="Schwartz J.A."/>
            <person name="Shigenobu S."/>
            <person name="Lundholm N."/>
            <person name="Nishiyama T."/>
            <person name="Yang H."/>
            <person name="Hasebe M."/>
            <person name="Li S."/>
            <person name="Pierce S.K."/>
            <person name="Wang J."/>
        </authorList>
    </citation>
    <scope>NUCLEOTIDE SEQUENCE [LARGE SCALE GENOMIC DNA]</scope>
    <source>
        <strain evidence="2">EC2010</strain>
        <tissue evidence="2">Whole organism of an adult</tissue>
    </source>
</reference>
<name>A0A3S0ZPE7_ELYCH</name>
<comment type="caution">
    <text evidence="2">The sequence shown here is derived from an EMBL/GenBank/DDBJ whole genome shotgun (WGS) entry which is preliminary data.</text>
</comment>
<dbReference type="AlphaFoldDB" id="A0A3S0ZPE7"/>
<protein>
    <submittedName>
        <fullName evidence="2">Uncharacterized protein</fullName>
    </submittedName>
</protein>
<gene>
    <name evidence="2" type="ORF">EGW08_008453</name>
</gene>
<proteinExistence type="predicted"/>
<evidence type="ECO:0000256" key="1">
    <source>
        <dbReference type="SAM" id="MobiDB-lite"/>
    </source>
</evidence>
<keyword evidence="3" id="KW-1185">Reference proteome</keyword>
<sequence length="206" mass="22520">MGCACVLLLDPGPHTNTGTGGPPSGHPGRWTHNTRFWGRVQDGILKKGFRKTPAEPRHRQRDEPDLTARCELSTNGIEIKHRATGPAYCHSRSSCKSRCTDCGHWPGITNLLRSSGGRGSARRCSPHGQTQAAATTCPVRPEQCSVQPMHAMHGRRIYAEIIHYEAVIAIAAAGWKREDVQTSSGDGQMDDDHVSRKPGEDHAEED</sequence>
<feature type="compositionally biased region" description="Basic and acidic residues" evidence="1">
    <location>
        <begin position="190"/>
        <end position="206"/>
    </location>
</feature>
<feature type="region of interest" description="Disordered" evidence="1">
    <location>
        <begin position="179"/>
        <end position="206"/>
    </location>
</feature>